<protein>
    <recommendedName>
        <fullName evidence="5">Rhamnan synthesis protein F</fullName>
    </recommendedName>
</protein>
<accession>A0AAC8YLS5</accession>
<dbReference type="EMBL" id="JACICB010000009">
    <property type="protein sequence ID" value="MBB3706352.1"/>
    <property type="molecule type" value="Genomic_DNA"/>
</dbReference>
<name>A0AAC8YLS5_AMIAI</name>
<evidence type="ECO:0008006" key="5">
    <source>
        <dbReference type="Google" id="ProtNLM"/>
    </source>
</evidence>
<reference evidence="2 4" key="2">
    <citation type="submission" date="2020-08" db="EMBL/GenBank/DDBJ databases">
        <title>Genomic Encyclopedia of Type Strains, Phase IV (KMG-IV): sequencing the most valuable type-strain genomes for metagenomic binning, comparative biology and taxonomic classification.</title>
        <authorList>
            <person name="Goeker M."/>
        </authorList>
    </citation>
    <scope>NUCLEOTIDE SEQUENCE [LARGE SCALE GENOMIC DNA]</scope>
    <source>
        <strain evidence="2 4">DSM 10368</strain>
    </source>
</reference>
<dbReference type="RefSeq" id="WP_067957743.1">
    <property type="nucleotide sequence ID" value="NZ_CP015005.1"/>
</dbReference>
<sequence length="361" mass="40976">MPKLRLLRSLKKRVAKIRYHEFEVIKSRFNRSLGRDEPYQVHQGRRHHPGSVYAIFLVWQPNKTPWYVDNALASLDEAQANVVLVVNHGLDAERLADLKQRCSKLIVRDNAGLDFGGFRDATLHLLENTEATRLLYLNDSVYFFSNGLTPLFRELAGAEADIVGSFENREHGYHMQSFCFSVGHRIVASSEFARFWKQYLPVNSRLWAIRKGEIGFSAAILPIARSVTTVYTPDKLRLRLSEIDGGDVGAMNGQICRDLRLPAASLGSESWAAIIAKICERIATRSQIHTAGFLYKKHLNCPLMKRDLVYRLQFDIGEIEQNLIAVGHEGHLADILSDMTRKGSGDQLRSTRRQLFDQGII</sequence>
<dbReference type="Proteomes" id="UP000577697">
    <property type="component" value="Unassembled WGS sequence"/>
</dbReference>
<keyword evidence="4" id="KW-1185">Reference proteome</keyword>
<evidence type="ECO:0000313" key="1">
    <source>
        <dbReference type="EMBL" id="AMS40707.1"/>
    </source>
</evidence>
<evidence type="ECO:0000313" key="3">
    <source>
        <dbReference type="Proteomes" id="UP000075755"/>
    </source>
</evidence>
<proteinExistence type="predicted"/>
<organism evidence="1 3">
    <name type="scientific">Aminobacter aminovorans</name>
    <name type="common">Chelatobacter heintzii</name>
    <dbReference type="NCBI Taxonomy" id="83263"/>
    <lineage>
        <taxon>Bacteria</taxon>
        <taxon>Pseudomonadati</taxon>
        <taxon>Pseudomonadota</taxon>
        <taxon>Alphaproteobacteria</taxon>
        <taxon>Hyphomicrobiales</taxon>
        <taxon>Phyllobacteriaceae</taxon>
        <taxon>Aminobacter</taxon>
    </lineage>
</organism>
<dbReference type="Proteomes" id="UP000075755">
    <property type="component" value="Chromosome"/>
</dbReference>
<dbReference type="InterPro" id="IPR007739">
    <property type="entry name" value="RgpF"/>
</dbReference>
<reference evidence="1 3" key="1">
    <citation type="submission" date="2016-03" db="EMBL/GenBank/DDBJ databases">
        <title>Complete genome of Aminobacter aminovorans KCTC 2477.</title>
        <authorList>
            <person name="Kim K.M."/>
        </authorList>
    </citation>
    <scope>NUCLEOTIDE SEQUENCE [LARGE SCALE GENOMIC DNA]</scope>
    <source>
        <strain evidence="1 3">KCTC 2477</strain>
    </source>
</reference>
<dbReference type="EMBL" id="CP015005">
    <property type="protein sequence ID" value="AMS40707.1"/>
    <property type="molecule type" value="Genomic_DNA"/>
</dbReference>
<dbReference type="Pfam" id="PF05045">
    <property type="entry name" value="RgpF"/>
    <property type="match status" value="1"/>
</dbReference>
<dbReference type="AlphaFoldDB" id="A0AAC8YLS5"/>
<evidence type="ECO:0000313" key="4">
    <source>
        <dbReference type="Proteomes" id="UP000577697"/>
    </source>
</evidence>
<gene>
    <name evidence="1" type="ORF">AA2016_1777</name>
    <name evidence="2" type="ORF">FHS67_002674</name>
</gene>
<dbReference type="KEGG" id="aak:AA2016_1777"/>
<evidence type="ECO:0000313" key="2">
    <source>
        <dbReference type="EMBL" id="MBB3706352.1"/>
    </source>
</evidence>